<protein>
    <recommendedName>
        <fullName evidence="4">Secreted protein</fullName>
    </recommendedName>
</protein>
<organism evidence="2 3">
    <name type="scientific">Streptomyces gamaensis</name>
    <dbReference type="NCBI Taxonomy" id="1763542"/>
    <lineage>
        <taxon>Bacteria</taxon>
        <taxon>Bacillati</taxon>
        <taxon>Actinomycetota</taxon>
        <taxon>Actinomycetes</taxon>
        <taxon>Kitasatosporales</taxon>
        <taxon>Streptomycetaceae</taxon>
        <taxon>Streptomyces</taxon>
    </lineage>
</organism>
<keyword evidence="3" id="KW-1185">Reference proteome</keyword>
<dbReference type="Proteomes" id="UP001596083">
    <property type="component" value="Unassembled WGS sequence"/>
</dbReference>
<sequence length="78" mass="7593">MSVSRTVLSATLAVAASAVVLGQAGTAMAAEHHHSAQSPAAATKTVESGLVTNVKDTVNSAAQSLSSGSGTTADSVLR</sequence>
<proteinExistence type="predicted"/>
<name>A0ABW0YYZ2_9ACTN</name>
<keyword evidence="1" id="KW-0732">Signal</keyword>
<evidence type="ECO:0000313" key="3">
    <source>
        <dbReference type="Proteomes" id="UP001596083"/>
    </source>
</evidence>
<feature type="chain" id="PRO_5047029162" description="Secreted protein" evidence="1">
    <location>
        <begin position="30"/>
        <end position="78"/>
    </location>
</feature>
<gene>
    <name evidence="2" type="ORF">ACFP1Z_11890</name>
</gene>
<dbReference type="EMBL" id="JBHSPB010000006">
    <property type="protein sequence ID" value="MFC5720868.1"/>
    <property type="molecule type" value="Genomic_DNA"/>
</dbReference>
<evidence type="ECO:0000256" key="1">
    <source>
        <dbReference type="SAM" id="SignalP"/>
    </source>
</evidence>
<feature type="signal peptide" evidence="1">
    <location>
        <begin position="1"/>
        <end position="29"/>
    </location>
</feature>
<dbReference type="RefSeq" id="WP_390316055.1">
    <property type="nucleotide sequence ID" value="NZ_JBHSPB010000006.1"/>
</dbReference>
<evidence type="ECO:0008006" key="4">
    <source>
        <dbReference type="Google" id="ProtNLM"/>
    </source>
</evidence>
<comment type="caution">
    <text evidence="2">The sequence shown here is derived from an EMBL/GenBank/DDBJ whole genome shotgun (WGS) entry which is preliminary data.</text>
</comment>
<accession>A0ABW0YYZ2</accession>
<evidence type="ECO:0000313" key="2">
    <source>
        <dbReference type="EMBL" id="MFC5720868.1"/>
    </source>
</evidence>
<reference evidence="3" key="1">
    <citation type="journal article" date="2019" name="Int. J. Syst. Evol. Microbiol.">
        <title>The Global Catalogue of Microorganisms (GCM) 10K type strain sequencing project: providing services to taxonomists for standard genome sequencing and annotation.</title>
        <authorList>
            <consortium name="The Broad Institute Genomics Platform"/>
            <consortium name="The Broad Institute Genome Sequencing Center for Infectious Disease"/>
            <person name="Wu L."/>
            <person name="Ma J."/>
        </authorList>
    </citation>
    <scope>NUCLEOTIDE SEQUENCE [LARGE SCALE GENOMIC DNA]</scope>
    <source>
        <strain evidence="3">CGMCC 4.7304</strain>
    </source>
</reference>